<reference evidence="1" key="3">
    <citation type="submission" date="2025-09" db="UniProtKB">
        <authorList>
            <consortium name="Ensembl"/>
        </authorList>
    </citation>
    <scope>IDENTIFICATION</scope>
</reference>
<evidence type="ECO:0000313" key="2">
    <source>
        <dbReference type="Proteomes" id="UP000694553"/>
    </source>
</evidence>
<evidence type="ECO:0000313" key="1">
    <source>
        <dbReference type="Ensembl" id="ENSCMUP00000018234.1"/>
    </source>
</evidence>
<proteinExistence type="predicted"/>
<name>A0A8C3E8Q9_CORMO</name>
<organism evidence="1 2">
    <name type="scientific">Corvus moneduloides</name>
    <name type="common">New Caledonian crow</name>
    <dbReference type="NCBI Taxonomy" id="1196302"/>
    <lineage>
        <taxon>Eukaryota</taxon>
        <taxon>Metazoa</taxon>
        <taxon>Chordata</taxon>
        <taxon>Craniata</taxon>
        <taxon>Vertebrata</taxon>
        <taxon>Euteleostomi</taxon>
        <taxon>Archelosauria</taxon>
        <taxon>Archosauria</taxon>
        <taxon>Dinosauria</taxon>
        <taxon>Saurischia</taxon>
        <taxon>Theropoda</taxon>
        <taxon>Coelurosauria</taxon>
        <taxon>Aves</taxon>
        <taxon>Neognathae</taxon>
        <taxon>Neoaves</taxon>
        <taxon>Telluraves</taxon>
        <taxon>Australaves</taxon>
        <taxon>Passeriformes</taxon>
        <taxon>Corvoidea</taxon>
        <taxon>Corvidae</taxon>
        <taxon>Corvus</taxon>
    </lineage>
</organism>
<dbReference type="Ensembl" id="ENSCMUT00000019590.2">
    <property type="protein sequence ID" value="ENSCMUP00000018234.1"/>
    <property type="gene ID" value="ENSCMUG00000011278.2"/>
</dbReference>
<reference evidence="1" key="2">
    <citation type="submission" date="2025-08" db="UniProtKB">
        <authorList>
            <consortium name="Ensembl"/>
        </authorList>
    </citation>
    <scope>IDENTIFICATION</scope>
</reference>
<keyword evidence="2" id="KW-1185">Reference proteome</keyword>
<protein>
    <submittedName>
        <fullName evidence="1">Uncharacterized protein</fullName>
    </submittedName>
</protein>
<accession>A0A8C3E8Q9</accession>
<reference evidence="2" key="1">
    <citation type="submission" date="2019-10" db="EMBL/GenBank/DDBJ databases">
        <title>Corvus moneduloides (New Caledonian crow) genome, bCorMon1, primary haplotype.</title>
        <authorList>
            <person name="Rutz C."/>
            <person name="Fungtammasan C."/>
            <person name="Mountcastle J."/>
            <person name="Formenti G."/>
            <person name="Chow W."/>
            <person name="Howe K."/>
            <person name="Steele M.P."/>
            <person name="Fernandes J."/>
            <person name="Gilbert M.T.P."/>
            <person name="Fedrigo O."/>
            <person name="Jarvis E.D."/>
            <person name="Gemmell N."/>
        </authorList>
    </citation>
    <scope>NUCLEOTIDE SEQUENCE [LARGE SCALE GENOMIC DNA]</scope>
</reference>
<dbReference type="AlphaFoldDB" id="A0A8C3E8Q9"/>
<sequence length="90" mass="9961">AQAVVDTLLLLSRKIAAHCQLGHCGDFCSSSNQDSNPDENVDGCLVHDASISFPKRETNPCSQPPQDDEEEEQAVLFQMPFFVKIIFSHL</sequence>
<dbReference type="Proteomes" id="UP000694553">
    <property type="component" value="Unassembled WGS sequence"/>
</dbReference>